<proteinExistence type="predicted"/>
<feature type="compositionally biased region" description="Low complexity" evidence="1">
    <location>
        <begin position="84"/>
        <end position="103"/>
    </location>
</feature>
<evidence type="ECO:0000313" key="2">
    <source>
        <dbReference type="EMBL" id="KDR34249.1"/>
    </source>
</evidence>
<protein>
    <submittedName>
        <fullName evidence="2">Uncharacterized protein</fullName>
    </submittedName>
</protein>
<evidence type="ECO:0000256" key="1">
    <source>
        <dbReference type="SAM" id="MobiDB-lite"/>
    </source>
</evidence>
<gene>
    <name evidence="2" type="ORF">BG60_00500</name>
</gene>
<reference evidence="2 3" key="1">
    <citation type="submission" date="2014-03" db="EMBL/GenBank/DDBJ databases">
        <title>Draft Genome Sequences of Four Burkholderia Strains.</title>
        <authorList>
            <person name="Liu X.Y."/>
            <person name="Li C.X."/>
            <person name="Xu J.H."/>
        </authorList>
    </citation>
    <scope>NUCLEOTIDE SEQUENCE [LARGE SCALE GENOMIC DNA]</scope>
    <source>
        <strain evidence="2 3">OP-1</strain>
    </source>
</reference>
<dbReference type="AlphaFoldDB" id="A0A656QQZ6"/>
<name>A0A656QQZ6_9BURK</name>
<sequence>MTHAEALSGIEGQAFMPSSHLRADLRSVAFRSDERFDRRLPKATCASIGDRLLRAKSIARLVMERVPRFTSSASAGKSCHAAMSTKPPSSSSACSKTTTYIAR</sequence>
<accession>A0A656QQZ6</accession>
<organism evidence="2 3">
    <name type="scientific">Caballeronia zhejiangensis</name>
    <dbReference type="NCBI Taxonomy" id="871203"/>
    <lineage>
        <taxon>Bacteria</taxon>
        <taxon>Pseudomonadati</taxon>
        <taxon>Pseudomonadota</taxon>
        <taxon>Betaproteobacteria</taxon>
        <taxon>Burkholderiales</taxon>
        <taxon>Burkholderiaceae</taxon>
        <taxon>Caballeronia</taxon>
    </lineage>
</organism>
<feature type="region of interest" description="Disordered" evidence="1">
    <location>
        <begin position="77"/>
        <end position="103"/>
    </location>
</feature>
<dbReference type="EMBL" id="JFHD01000001">
    <property type="protein sequence ID" value="KDR34249.1"/>
    <property type="molecule type" value="Genomic_DNA"/>
</dbReference>
<keyword evidence="3" id="KW-1185">Reference proteome</keyword>
<evidence type="ECO:0000313" key="3">
    <source>
        <dbReference type="Proteomes" id="UP000027451"/>
    </source>
</evidence>
<dbReference type="Proteomes" id="UP000027451">
    <property type="component" value="Unassembled WGS sequence"/>
</dbReference>
<comment type="caution">
    <text evidence="2">The sequence shown here is derived from an EMBL/GenBank/DDBJ whole genome shotgun (WGS) entry which is preliminary data.</text>
</comment>